<evidence type="ECO:0000313" key="3">
    <source>
        <dbReference type="Proteomes" id="UP000800041"/>
    </source>
</evidence>
<evidence type="ECO:0000256" key="1">
    <source>
        <dbReference type="SAM" id="MobiDB-lite"/>
    </source>
</evidence>
<dbReference type="Gene3D" id="1.25.40.10">
    <property type="entry name" value="Tetratricopeptide repeat domain"/>
    <property type="match status" value="1"/>
</dbReference>
<dbReference type="OrthoDB" id="5328412at2759"/>
<proteinExistence type="predicted"/>
<dbReference type="SUPFAM" id="SSF48452">
    <property type="entry name" value="TPR-like"/>
    <property type="match status" value="1"/>
</dbReference>
<dbReference type="EMBL" id="ML977138">
    <property type="protein sequence ID" value="KAF1991921.1"/>
    <property type="molecule type" value="Genomic_DNA"/>
</dbReference>
<name>A0A6G1HFB0_9PEZI</name>
<feature type="compositionally biased region" description="Basic residues" evidence="1">
    <location>
        <begin position="1"/>
        <end position="15"/>
    </location>
</feature>
<organism evidence="2 3">
    <name type="scientific">Aulographum hederae CBS 113979</name>
    <dbReference type="NCBI Taxonomy" id="1176131"/>
    <lineage>
        <taxon>Eukaryota</taxon>
        <taxon>Fungi</taxon>
        <taxon>Dikarya</taxon>
        <taxon>Ascomycota</taxon>
        <taxon>Pezizomycotina</taxon>
        <taxon>Dothideomycetes</taxon>
        <taxon>Pleosporomycetidae</taxon>
        <taxon>Aulographales</taxon>
        <taxon>Aulographaceae</taxon>
    </lineage>
</organism>
<evidence type="ECO:0000313" key="2">
    <source>
        <dbReference type="EMBL" id="KAF1991921.1"/>
    </source>
</evidence>
<dbReference type="AlphaFoldDB" id="A0A6G1HFB0"/>
<feature type="region of interest" description="Disordered" evidence="1">
    <location>
        <begin position="1"/>
        <end position="26"/>
    </location>
</feature>
<evidence type="ECO:0008006" key="4">
    <source>
        <dbReference type="Google" id="ProtNLM"/>
    </source>
</evidence>
<accession>A0A6G1HFB0</accession>
<dbReference type="Proteomes" id="UP000800041">
    <property type="component" value="Unassembled WGS sequence"/>
</dbReference>
<dbReference type="InterPro" id="IPR011990">
    <property type="entry name" value="TPR-like_helical_dom_sf"/>
</dbReference>
<protein>
    <recommendedName>
        <fullName evidence="4">TPR-like protein</fullName>
    </recommendedName>
</protein>
<feature type="region of interest" description="Disordered" evidence="1">
    <location>
        <begin position="179"/>
        <end position="210"/>
    </location>
</feature>
<keyword evidence="3" id="KW-1185">Reference proteome</keyword>
<reference evidence="2" key="1">
    <citation type="journal article" date="2020" name="Stud. Mycol.">
        <title>101 Dothideomycetes genomes: a test case for predicting lifestyles and emergence of pathogens.</title>
        <authorList>
            <person name="Haridas S."/>
            <person name="Albert R."/>
            <person name="Binder M."/>
            <person name="Bloem J."/>
            <person name="Labutti K."/>
            <person name="Salamov A."/>
            <person name="Andreopoulos B."/>
            <person name="Baker S."/>
            <person name="Barry K."/>
            <person name="Bills G."/>
            <person name="Bluhm B."/>
            <person name="Cannon C."/>
            <person name="Castanera R."/>
            <person name="Culley D."/>
            <person name="Daum C."/>
            <person name="Ezra D."/>
            <person name="Gonzalez J."/>
            <person name="Henrissat B."/>
            <person name="Kuo A."/>
            <person name="Liang C."/>
            <person name="Lipzen A."/>
            <person name="Lutzoni F."/>
            <person name="Magnuson J."/>
            <person name="Mondo S."/>
            <person name="Nolan M."/>
            <person name="Ohm R."/>
            <person name="Pangilinan J."/>
            <person name="Park H.-J."/>
            <person name="Ramirez L."/>
            <person name="Alfaro M."/>
            <person name="Sun H."/>
            <person name="Tritt A."/>
            <person name="Yoshinaga Y."/>
            <person name="Zwiers L.-H."/>
            <person name="Turgeon B."/>
            <person name="Goodwin S."/>
            <person name="Spatafora J."/>
            <person name="Crous P."/>
            <person name="Grigoriev I."/>
        </authorList>
    </citation>
    <scope>NUCLEOTIDE SEQUENCE</scope>
    <source>
        <strain evidence="2">CBS 113979</strain>
    </source>
</reference>
<gene>
    <name evidence="2" type="ORF">K402DRAFT_459148</name>
</gene>
<sequence>MPKSKGVPKAKKWQQKVKVAPEPETENDFLELADDNEKGGGKWRVGDSAKAARFFQRALDAYDTGLKKYSSSFDLTYNKALLQYQITQDPRILKHFGDETELLQETLDSHRRALQLDQENADILFNTAQVLTSLAEILGDEDNIFSKEKARKFLRESLELFSACLTKQELDFSEVQAQMDELSEESNQDGGGGVSLNPDSASEKISPHNPPEELATVVEPITSSTLLDTALAILSSLSLLADLSAPSHDSTLATITELASPLIQTKIPQYISLLSSDVPVDTIAARSSGPVLSLTATTATLSLTADQAPQISPQQAAKEEAGLAIANFTASISEAEYGSMQISEGTYLARLTSAFGPLCSGVIPNPFTNPDPEASSFLSPSLSTQNIPSAALAKLSKHQADTLAAYVGVLLDFCGSVAKKFPLSSSSSSMTSAQDSYNQTLATQRTVLTYSLHLLTLAQTSAHFSTTQKLRLRLLTGDAQLMQRRVVLEVRGQLSEWGPKDETNEPRVLRKAALAVYERVKEEMKGASGNGSGEEELARDVEGKIMVAVVLGAGMEGDDGDGVKGTVVAFVKRFGREALEEALQEGVEDGMVGRRGVGFVKGVLKLVK</sequence>